<dbReference type="AlphaFoldDB" id="A0A0F7EG84"/>
<dbReference type="GO" id="GO:0005737">
    <property type="term" value="C:cytoplasm"/>
    <property type="evidence" value="ECO:0007669"/>
    <property type="project" value="UniProtKB-SubCell"/>
</dbReference>
<comment type="subunit">
    <text evidence="4">Interacts with translational regulator CsrA and flagellin(s).</text>
</comment>
<accession>A0A0F7EG84</accession>
<keyword evidence="5" id="KW-0966">Cell projection</keyword>
<reference evidence="5" key="1">
    <citation type="submission" date="2015-03" db="EMBL/GenBank/DDBJ databases">
        <title>MIGS Cultured Bacterial/Archaeal sample from Brevibacillus laterosporus.</title>
        <authorList>
            <person name="Zeng D."/>
            <person name="Zhu L."/>
            <person name="Dong G."/>
            <person name="Ye W."/>
            <person name="Ren D."/>
            <person name="Wu L."/>
            <person name="Xu J."/>
            <person name="Li G."/>
            <person name="Guo L."/>
        </authorList>
    </citation>
    <scope>NUCLEOTIDE SEQUENCE</scope>
    <source>
        <strain evidence="5">B9</strain>
    </source>
</reference>
<sequence length="139" mass="16324">MMYQQEKMGKLYIVEGMIGFSNLHEYQLVQENPEMPFLSLQSLEEQGISFWVVDPFLFFKDYEFDLPRSVREALEIKEESQVVILSVMTIRGKDQITVNLKSPLVINVENRKATQFILQGDHYNLRQPLLLQKEKPVTK</sequence>
<dbReference type="PANTHER" id="PTHR39190">
    <property type="entry name" value="FLAGELLAR ASSEMBLY FACTOR FLIW"/>
    <property type="match status" value="1"/>
</dbReference>
<dbReference type="InterPro" id="IPR024046">
    <property type="entry name" value="Flagellar_assmbl_FliW_dom_sf"/>
</dbReference>
<keyword evidence="3 4" id="KW-0810">Translation regulation</keyword>
<keyword evidence="5" id="KW-0282">Flagellum</keyword>
<keyword evidence="1 4" id="KW-0963">Cytoplasm</keyword>
<evidence type="ECO:0000256" key="2">
    <source>
        <dbReference type="ARBA" id="ARBA00022795"/>
    </source>
</evidence>
<comment type="function">
    <text evidence="4">Acts as an anti-CsrA protein, binds CsrA and prevents it from repressing translation of its target genes, one of which is flagellin. Binds to flagellin and participates in the assembly of the flagellum.</text>
</comment>
<organism evidence="5">
    <name type="scientific">Brevibacillus laterosporus</name>
    <name type="common">Bacillus laterosporus</name>
    <dbReference type="NCBI Taxonomy" id="1465"/>
    <lineage>
        <taxon>Bacteria</taxon>
        <taxon>Bacillati</taxon>
        <taxon>Bacillota</taxon>
        <taxon>Bacilli</taxon>
        <taxon>Bacillales</taxon>
        <taxon>Paenibacillaceae</taxon>
        <taxon>Brevibacillus</taxon>
    </lineage>
</organism>
<evidence type="ECO:0000256" key="3">
    <source>
        <dbReference type="ARBA" id="ARBA00022845"/>
    </source>
</evidence>
<dbReference type="GO" id="GO:0044780">
    <property type="term" value="P:bacterial-type flagellum assembly"/>
    <property type="evidence" value="ECO:0007669"/>
    <property type="project" value="UniProtKB-UniRule"/>
</dbReference>
<evidence type="ECO:0000256" key="1">
    <source>
        <dbReference type="ARBA" id="ARBA00022490"/>
    </source>
</evidence>
<dbReference type="Gene3D" id="2.30.290.10">
    <property type="entry name" value="BH3618-like"/>
    <property type="match status" value="1"/>
</dbReference>
<dbReference type="Pfam" id="PF02623">
    <property type="entry name" value="FliW"/>
    <property type="match status" value="1"/>
</dbReference>
<dbReference type="GO" id="GO:0006417">
    <property type="term" value="P:regulation of translation"/>
    <property type="evidence" value="ECO:0007669"/>
    <property type="project" value="UniProtKB-KW"/>
</dbReference>
<name>A0A0F7EG84_BRELA</name>
<keyword evidence="5" id="KW-0969">Cilium</keyword>
<dbReference type="PANTHER" id="PTHR39190:SF1">
    <property type="entry name" value="FLAGELLAR ASSEMBLY FACTOR FLIW"/>
    <property type="match status" value="1"/>
</dbReference>
<proteinExistence type="inferred from homology"/>
<dbReference type="InterPro" id="IPR003775">
    <property type="entry name" value="Flagellar_assembly_factor_FliW"/>
</dbReference>
<evidence type="ECO:0000256" key="4">
    <source>
        <dbReference type="HAMAP-Rule" id="MF_01185"/>
    </source>
</evidence>
<protein>
    <recommendedName>
        <fullName evidence="4">Flagellar assembly factor FliW</fullName>
    </recommendedName>
</protein>
<dbReference type="RefSeq" id="WP_031412967.1">
    <property type="nucleotide sequence ID" value="NZ_CP011074.1"/>
</dbReference>
<keyword evidence="4" id="KW-0143">Chaperone</keyword>
<comment type="subcellular location">
    <subcellularLocation>
        <location evidence="4">Cytoplasm</location>
    </subcellularLocation>
</comment>
<dbReference type="EMBL" id="CP011074">
    <property type="protein sequence ID" value="AKF93978.1"/>
    <property type="molecule type" value="Genomic_DNA"/>
</dbReference>
<keyword evidence="2 4" id="KW-1005">Bacterial flagellum biogenesis</keyword>
<dbReference type="SUPFAM" id="SSF141457">
    <property type="entry name" value="BH3618-like"/>
    <property type="match status" value="1"/>
</dbReference>
<comment type="similarity">
    <text evidence="4">Belongs to the FliW family.</text>
</comment>
<gene>
    <name evidence="4" type="primary">fliW</name>
    <name evidence="5" type="ORF">EX87_10235</name>
</gene>
<dbReference type="HAMAP" id="MF_01185">
    <property type="entry name" value="FliW"/>
    <property type="match status" value="1"/>
</dbReference>
<evidence type="ECO:0000313" key="5">
    <source>
        <dbReference type="EMBL" id="AKF93978.1"/>
    </source>
</evidence>